<keyword evidence="3" id="KW-1185">Reference proteome</keyword>
<evidence type="ECO:0000256" key="1">
    <source>
        <dbReference type="SAM" id="MobiDB-lite"/>
    </source>
</evidence>
<comment type="caution">
    <text evidence="2">The sequence shown here is derived from an EMBL/GenBank/DDBJ whole genome shotgun (WGS) entry which is preliminary data.</text>
</comment>
<feature type="region of interest" description="Disordered" evidence="1">
    <location>
        <begin position="339"/>
        <end position="358"/>
    </location>
</feature>
<evidence type="ECO:0000313" key="3">
    <source>
        <dbReference type="Proteomes" id="UP000703269"/>
    </source>
</evidence>
<reference evidence="2 3" key="1">
    <citation type="submission" date="2021-08" db="EMBL/GenBank/DDBJ databases">
        <title>Draft Genome Sequence of Phanerochaete sordida strain YK-624.</title>
        <authorList>
            <person name="Mori T."/>
            <person name="Dohra H."/>
            <person name="Suzuki T."/>
            <person name="Kawagishi H."/>
            <person name="Hirai H."/>
        </authorList>
    </citation>
    <scope>NUCLEOTIDE SEQUENCE [LARGE SCALE GENOMIC DNA]</scope>
    <source>
        <strain evidence="2 3">YK-624</strain>
    </source>
</reference>
<accession>A0A9P3G8J3</accession>
<dbReference type="InterPro" id="IPR046521">
    <property type="entry name" value="DUF6698"/>
</dbReference>
<sequence>MSQPQTRSRSSSSQGLRELQQELNESRREVQSLRERLANTTNSGGSQTSPSAAQSSQEEPRAEGTTDSGAALEQARMYVRKYTTLYMLWCRLPSSMFPNGPALDDYSPTDRFKNDDTKVQGQLDDFNEMFPPALVPITKESWWVPVFKAASSQQRSNLQGRVRRAAGTAIFGCTEDDLKSSEARRERFGALIGLPAAETNPEDHDHFNIEVLHEPYHGKMDTRTIFLNPRLIKTLSAVLRGPQSIKTPDGRLSTMPGADTVCSKWAVTHTTPGAIAMACVLTRWAASPDVQFHEHGLESHIDWQAAFEGYLQYLNDGLLKEKSSVRNIFRTWDEALFPNSTTRHGQRPGTSRGHREDVNGALALLNAEEDEEM</sequence>
<proteinExistence type="predicted"/>
<feature type="region of interest" description="Disordered" evidence="1">
    <location>
        <begin position="1"/>
        <end position="69"/>
    </location>
</feature>
<dbReference type="AlphaFoldDB" id="A0A9P3G8J3"/>
<feature type="compositionally biased region" description="Low complexity" evidence="1">
    <location>
        <begin position="43"/>
        <end position="57"/>
    </location>
</feature>
<feature type="compositionally biased region" description="Basic and acidic residues" evidence="1">
    <location>
        <begin position="24"/>
        <end position="37"/>
    </location>
</feature>
<organism evidence="2 3">
    <name type="scientific">Phanerochaete sordida</name>
    <dbReference type="NCBI Taxonomy" id="48140"/>
    <lineage>
        <taxon>Eukaryota</taxon>
        <taxon>Fungi</taxon>
        <taxon>Dikarya</taxon>
        <taxon>Basidiomycota</taxon>
        <taxon>Agaricomycotina</taxon>
        <taxon>Agaricomycetes</taxon>
        <taxon>Polyporales</taxon>
        <taxon>Phanerochaetaceae</taxon>
        <taxon>Phanerochaete</taxon>
    </lineage>
</organism>
<feature type="compositionally biased region" description="Low complexity" evidence="1">
    <location>
        <begin position="1"/>
        <end position="23"/>
    </location>
</feature>
<dbReference type="Proteomes" id="UP000703269">
    <property type="component" value="Unassembled WGS sequence"/>
</dbReference>
<name>A0A9P3G8J3_9APHY</name>
<dbReference type="OrthoDB" id="2650093at2759"/>
<dbReference type="EMBL" id="BPQB01000014">
    <property type="protein sequence ID" value="GJE89870.1"/>
    <property type="molecule type" value="Genomic_DNA"/>
</dbReference>
<gene>
    <name evidence="2" type="ORF">PsYK624_059810</name>
</gene>
<evidence type="ECO:0000313" key="2">
    <source>
        <dbReference type="EMBL" id="GJE89870.1"/>
    </source>
</evidence>
<protein>
    <submittedName>
        <fullName evidence="2">Uncharacterized protein</fullName>
    </submittedName>
</protein>
<dbReference type="Pfam" id="PF20414">
    <property type="entry name" value="DUF6698"/>
    <property type="match status" value="1"/>
</dbReference>